<organism evidence="1 2">
    <name type="scientific">Chaetoceros tenuissimus</name>
    <dbReference type="NCBI Taxonomy" id="426638"/>
    <lineage>
        <taxon>Eukaryota</taxon>
        <taxon>Sar</taxon>
        <taxon>Stramenopiles</taxon>
        <taxon>Ochrophyta</taxon>
        <taxon>Bacillariophyta</taxon>
        <taxon>Coscinodiscophyceae</taxon>
        <taxon>Chaetocerotophycidae</taxon>
        <taxon>Chaetocerotales</taxon>
        <taxon>Chaetocerotaceae</taxon>
        <taxon>Chaetoceros</taxon>
    </lineage>
</organism>
<dbReference type="EMBL" id="BLLK01000030">
    <property type="protein sequence ID" value="GFH49030.1"/>
    <property type="molecule type" value="Genomic_DNA"/>
</dbReference>
<evidence type="ECO:0000313" key="2">
    <source>
        <dbReference type="Proteomes" id="UP001054902"/>
    </source>
</evidence>
<dbReference type="Proteomes" id="UP001054902">
    <property type="component" value="Unassembled WGS sequence"/>
</dbReference>
<dbReference type="AlphaFoldDB" id="A0AAD3CPZ5"/>
<dbReference type="InterPro" id="IPR032675">
    <property type="entry name" value="LRR_dom_sf"/>
</dbReference>
<protein>
    <submittedName>
        <fullName evidence="1">Uncharacterized protein</fullName>
    </submittedName>
</protein>
<reference evidence="1 2" key="1">
    <citation type="journal article" date="2021" name="Sci. Rep.">
        <title>The genome of the diatom Chaetoceros tenuissimus carries an ancient integrated fragment of an extant virus.</title>
        <authorList>
            <person name="Hongo Y."/>
            <person name="Kimura K."/>
            <person name="Takaki Y."/>
            <person name="Yoshida Y."/>
            <person name="Baba S."/>
            <person name="Kobayashi G."/>
            <person name="Nagasaki K."/>
            <person name="Hano T."/>
            <person name="Tomaru Y."/>
        </authorList>
    </citation>
    <scope>NUCLEOTIDE SEQUENCE [LARGE SCALE GENOMIC DNA]</scope>
    <source>
        <strain evidence="1 2">NIES-3715</strain>
    </source>
</reference>
<proteinExistence type="predicted"/>
<comment type="caution">
    <text evidence="1">The sequence shown here is derived from an EMBL/GenBank/DDBJ whole genome shotgun (WGS) entry which is preliminary data.</text>
</comment>
<accession>A0AAD3CPZ5</accession>
<name>A0AAD3CPZ5_9STRA</name>
<dbReference type="InterPro" id="IPR026906">
    <property type="entry name" value="LRR_5"/>
</dbReference>
<dbReference type="SUPFAM" id="SSF52058">
    <property type="entry name" value="L domain-like"/>
    <property type="match status" value="1"/>
</dbReference>
<dbReference type="Pfam" id="PF13306">
    <property type="entry name" value="LRR_5"/>
    <property type="match status" value="1"/>
</dbReference>
<sequence length="280" mass="32428">MRVASVDGLMTLFYDGSESILDEELHNEGVDIYMQDDLDGEELVPWGLSNACKKYWKSRLSWEQVIVVEGVTKIPDFTFWYCKNIKRVVCANTVLRIEQYAFHKCKSLLIIKLSINIQYIGKHVFEECNLQSVFVPSTCTDVDIHAFRHNRRLIICNVAQQTRMHGKHIFDGTKLLKKSPYNIREIDTDGPEPRTDEPFNDWVKNINSDDEFSLHRACCDNEPTVEIFLPILETQGIGAFLKKNKIGITPSRYLKKNPFAKIKEIEIVRNYIMNMVGECE</sequence>
<evidence type="ECO:0000313" key="1">
    <source>
        <dbReference type="EMBL" id="GFH49030.1"/>
    </source>
</evidence>
<gene>
    <name evidence="1" type="ORF">CTEN210_05506</name>
</gene>
<dbReference type="Gene3D" id="3.80.10.10">
    <property type="entry name" value="Ribonuclease Inhibitor"/>
    <property type="match status" value="1"/>
</dbReference>
<keyword evidence="2" id="KW-1185">Reference proteome</keyword>